<dbReference type="HOGENOM" id="CLU_2358764_0_0_0"/>
<gene>
    <name evidence="1" type="ordered locus">Tter_2865</name>
</gene>
<keyword evidence="2" id="KW-1185">Reference proteome</keyword>
<protein>
    <submittedName>
        <fullName evidence="1">Uncharacterized protein</fullName>
    </submittedName>
</protein>
<accession>D1CJ27</accession>
<dbReference type="RefSeq" id="WP_012876777.1">
    <property type="nucleotide sequence ID" value="NC_013526.1"/>
</dbReference>
<proteinExistence type="predicted"/>
<dbReference type="Proteomes" id="UP000000323">
    <property type="component" value="Chromosome 2"/>
</dbReference>
<dbReference type="EMBL" id="CP001826">
    <property type="protein sequence ID" value="ACZ43747.1"/>
    <property type="molecule type" value="Genomic_DNA"/>
</dbReference>
<sequence>MGWYVVERAAVCGVEMGGVKRCKEHSPWRWDVWVFWEQGYGYGVGVLQGGGGQRVDAGCVGAEGPNRWEWSWMGRAAPVSSGAARPLGVWCADGVA</sequence>
<name>D1CJ27_THET1</name>
<evidence type="ECO:0000313" key="2">
    <source>
        <dbReference type="Proteomes" id="UP000000323"/>
    </source>
</evidence>
<reference evidence="2" key="1">
    <citation type="journal article" date="2010" name="Stand. Genomic Sci.">
        <title>Complete genome sequence of 'Thermobaculum terrenum' type strain (YNP1).</title>
        <authorList>
            <person name="Kiss H."/>
            <person name="Cleland D."/>
            <person name="Lapidus A."/>
            <person name="Lucas S."/>
            <person name="Glavina Del Rio T."/>
            <person name="Nolan M."/>
            <person name="Tice H."/>
            <person name="Han C."/>
            <person name="Goodwin L."/>
            <person name="Pitluck S."/>
            <person name="Liolios K."/>
            <person name="Ivanova N."/>
            <person name="Mavromatis K."/>
            <person name="Ovchinnikova G."/>
            <person name="Pati A."/>
            <person name="Chen A."/>
            <person name="Palaniappan K."/>
            <person name="Land M."/>
            <person name="Hauser L."/>
            <person name="Chang Y."/>
            <person name="Jeffries C."/>
            <person name="Lu M."/>
            <person name="Brettin T."/>
            <person name="Detter J."/>
            <person name="Goker M."/>
            <person name="Tindall B."/>
            <person name="Beck B."/>
            <person name="McDermott T."/>
            <person name="Woyke T."/>
            <person name="Bristow J."/>
            <person name="Eisen J."/>
            <person name="Markowitz V."/>
            <person name="Hugenholtz P."/>
            <person name="Kyrpides N."/>
            <person name="Klenk H."/>
            <person name="Cheng J."/>
        </authorList>
    </citation>
    <scope>NUCLEOTIDE SEQUENCE [LARGE SCALE GENOMIC DNA]</scope>
    <source>
        <strain evidence="2">ATCC BAA-798 / YNP1</strain>
    </source>
</reference>
<organism evidence="1 2">
    <name type="scientific">Thermobaculum terrenum (strain ATCC BAA-798 / CCMEE 7001 / YNP1)</name>
    <dbReference type="NCBI Taxonomy" id="525904"/>
    <lineage>
        <taxon>Bacteria</taxon>
        <taxon>Bacillati</taxon>
        <taxon>Chloroflexota</taxon>
        <taxon>Chloroflexia</taxon>
        <taxon>Candidatus Thermobaculales</taxon>
        <taxon>Candidatus Thermobaculaceae</taxon>
        <taxon>Thermobaculum</taxon>
    </lineage>
</organism>
<evidence type="ECO:0000313" key="1">
    <source>
        <dbReference type="EMBL" id="ACZ43747.1"/>
    </source>
</evidence>
<dbReference type="AlphaFoldDB" id="D1CJ27"/>
<dbReference type="KEGG" id="ttr:Tter_2865"/>